<protein>
    <recommendedName>
        <fullName evidence="1">Galactose oxidase-like Early set domain-containing protein</fullName>
    </recommendedName>
</protein>
<reference evidence="2" key="1">
    <citation type="submission" date="2018-06" db="EMBL/GenBank/DDBJ databases">
        <authorList>
            <person name="Zhirakovskaya E."/>
        </authorList>
    </citation>
    <scope>NUCLEOTIDE SEQUENCE</scope>
</reference>
<dbReference type="InterPro" id="IPR014756">
    <property type="entry name" value="Ig_E-set"/>
</dbReference>
<dbReference type="Gene3D" id="2.130.10.80">
    <property type="entry name" value="Galactose oxidase/kelch, beta-propeller"/>
    <property type="match status" value="1"/>
</dbReference>
<dbReference type="Gene3D" id="2.60.40.10">
    <property type="entry name" value="Immunoglobulins"/>
    <property type="match status" value="1"/>
</dbReference>
<feature type="domain" description="Galactose oxidase-like Early set" evidence="1">
    <location>
        <begin position="531"/>
        <end position="640"/>
    </location>
</feature>
<proteinExistence type="predicted"/>
<dbReference type="SUPFAM" id="SSF50965">
    <property type="entry name" value="Galactose oxidase, central domain"/>
    <property type="match status" value="1"/>
</dbReference>
<evidence type="ECO:0000313" key="2">
    <source>
        <dbReference type="EMBL" id="VAW93510.1"/>
    </source>
</evidence>
<dbReference type="InterPro" id="IPR011043">
    <property type="entry name" value="Gal_Oxase/kelch_b-propeller"/>
</dbReference>
<dbReference type="CDD" id="cd02851">
    <property type="entry name" value="E_set_GO_C"/>
    <property type="match status" value="1"/>
</dbReference>
<evidence type="ECO:0000259" key="1">
    <source>
        <dbReference type="Pfam" id="PF09118"/>
    </source>
</evidence>
<dbReference type="AlphaFoldDB" id="A0A3B0ZWA0"/>
<dbReference type="SUPFAM" id="SSF81296">
    <property type="entry name" value="E set domains"/>
    <property type="match status" value="1"/>
</dbReference>
<name>A0A3B0ZWA0_9ZZZZ</name>
<dbReference type="InterPro" id="IPR037293">
    <property type="entry name" value="Gal_Oxidase_central_sf"/>
</dbReference>
<dbReference type="PANTHER" id="PTHR32208:SF21">
    <property type="entry name" value="LOW QUALITY PROTEIN: ALDEHYDE OXIDASE GLOX-LIKE"/>
    <property type="match status" value="1"/>
</dbReference>
<dbReference type="EMBL" id="UOFR01000019">
    <property type="protein sequence ID" value="VAW93510.1"/>
    <property type="molecule type" value="Genomic_DNA"/>
</dbReference>
<dbReference type="PANTHER" id="PTHR32208">
    <property type="entry name" value="SECRETED PROTEIN-RELATED"/>
    <property type="match status" value="1"/>
</dbReference>
<gene>
    <name evidence="2" type="ORF">MNBD_GAMMA21-1907</name>
</gene>
<dbReference type="InterPro" id="IPR015202">
    <property type="entry name" value="GO-like_E_set"/>
</dbReference>
<dbReference type="Pfam" id="PF09118">
    <property type="entry name" value="GO-like_E_set"/>
    <property type="match status" value="1"/>
</dbReference>
<sequence length="643" mass="71337">MSKKQPKQLDLETQRRFLKFINDAQHPRDLAIPIKALEKNVLRVRRPREDNLNINQEGKDEDVKLAMDEKMARKIIDARNECSPVYGFLNIEQMFEIIDFNFNDWWFNWICILLGFSRNGSWQKLDYQSTVKVAQAALMHTPDDDHKGRVLLIEQVFGNTSHEADYSRTPLWKPEGTTEANAFEENSPHPPGLSPAVAHNTFLPSVGNVYCSDHAFLSDGSLLAVGGGGELGPPPAIANMAWIFDPKLKEWHPTYDKSAGHGSFETMNFGRWYPTAISLGDDSGRVLIVGGRGDGEEQMEVYNEHSGLFSLISGPPGEDPDPSESPITWDYPNLHLLRNGQIFYSRALRNSEDAAPALFSFDTHDTGRWSVLTGPPVTTSSPGSSSALILGDAGEPDRVIHVGGTKGGPTSNAVRVIEVPPTSSTPWQIYPFPDGYQRRRANLVLLPDGTVLIAGGAEGVGTGKECYLFDPAQTGSNPFTKVADMSVSRNATHNQVMLLPDARIVTFGTNREIEIFTPPYLYNAQCQLADRPEITDWPNPDTDHHIHHGQTFSVHSPQAADIGRVVLVRPMSVTHQMDTEQRVLPLCFTYRGGDDLEILVPDGRVYPYSSNTHTHAIAPRGMYMLFILDNNGVPSKAKFVLLK</sequence>
<accession>A0A3B0ZWA0</accession>
<dbReference type="InterPro" id="IPR013783">
    <property type="entry name" value="Ig-like_fold"/>
</dbReference>
<organism evidence="2">
    <name type="scientific">hydrothermal vent metagenome</name>
    <dbReference type="NCBI Taxonomy" id="652676"/>
    <lineage>
        <taxon>unclassified sequences</taxon>
        <taxon>metagenomes</taxon>
        <taxon>ecological metagenomes</taxon>
    </lineage>
</organism>